<dbReference type="InterPro" id="IPR002509">
    <property type="entry name" value="NODB_dom"/>
</dbReference>
<dbReference type="CDD" id="cd10940">
    <property type="entry name" value="CE4_PuuE_HpPgdA_like_1"/>
    <property type="match status" value="1"/>
</dbReference>
<reference evidence="2 3" key="1">
    <citation type="submission" date="2021-03" db="EMBL/GenBank/DDBJ databases">
        <title>Sequencing the genomes of 1000 actinobacteria strains.</title>
        <authorList>
            <person name="Klenk H.-P."/>
        </authorList>
    </citation>
    <scope>NUCLEOTIDE SEQUENCE [LARGE SCALE GENOMIC DNA]</scope>
    <source>
        <strain evidence="2 3">DSM 45510</strain>
    </source>
</reference>
<dbReference type="EMBL" id="JAGGMS010000001">
    <property type="protein sequence ID" value="MBP2182619.1"/>
    <property type="molecule type" value="Genomic_DNA"/>
</dbReference>
<proteinExistence type="predicted"/>
<gene>
    <name evidence="2" type="ORF">JOM49_004145</name>
</gene>
<evidence type="ECO:0000313" key="3">
    <source>
        <dbReference type="Proteomes" id="UP000741013"/>
    </source>
</evidence>
<protein>
    <submittedName>
        <fullName evidence="2">Peptidoglycan/xylan/chitin deacetylase (PgdA/CDA1 family)</fullName>
    </submittedName>
</protein>
<comment type="caution">
    <text evidence="2">The sequence shown here is derived from an EMBL/GenBank/DDBJ whole genome shotgun (WGS) entry which is preliminary data.</text>
</comment>
<keyword evidence="3" id="KW-1185">Reference proteome</keyword>
<evidence type="ECO:0000259" key="1">
    <source>
        <dbReference type="PROSITE" id="PS51677"/>
    </source>
</evidence>
<dbReference type="Gene3D" id="3.20.20.370">
    <property type="entry name" value="Glycoside hydrolase/deacetylase"/>
    <property type="match status" value="1"/>
</dbReference>
<dbReference type="Proteomes" id="UP000741013">
    <property type="component" value="Unassembled WGS sequence"/>
</dbReference>
<dbReference type="InterPro" id="IPR011330">
    <property type="entry name" value="Glyco_hydro/deAcase_b/a-brl"/>
</dbReference>
<name>A0ABS4PUU3_9PSEU</name>
<feature type="domain" description="NodB homology" evidence="1">
    <location>
        <begin position="26"/>
        <end position="156"/>
    </location>
</feature>
<evidence type="ECO:0000313" key="2">
    <source>
        <dbReference type="EMBL" id="MBP2182619.1"/>
    </source>
</evidence>
<dbReference type="Pfam" id="PF01522">
    <property type="entry name" value="Polysacc_deac_1"/>
    <property type="match status" value="1"/>
</dbReference>
<dbReference type="InterPro" id="IPR050248">
    <property type="entry name" value="Polysacc_deacetylase_ArnD"/>
</dbReference>
<sequence length="328" mass="35917">MPGEPSARPVASVSLDLDNLWAYLKTHGDSRWEDRPSYLGTAVPRLLELFGEHQLSTTVFVVGADVVRDDGAGAVAAIAAAGHEVANHSYSHEPWLHRYDRQRLEAELVRTEDAIVAAGAPRPKGFRGPGYSLTSDLVRMLDERGYAYDASTLPTWIGPLARAYHNRGVESADEGQEQLFGGFSQVRAPVGAYRWRVGDHARLVELPVTTMPLLRLPFHGTYLLRLYEASPRLARRYFATALRLCLLRGVTPSLLLHPTDVLDGSEAPGLEFFPGMGLRGARKVELLQWVLAELRRHFELAGVGAHVARLQVGGVARVRDSGCLAAGA</sequence>
<dbReference type="RefSeq" id="WP_209665902.1">
    <property type="nucleotide sequence ID" value="NZ_JAGGMS010000001.1"/>
</dbReference>
<organism evidence="2 3">
    <name type="scientific">Amycolatopsis magusensis</name>
    <dbReference type="NCBI Taxonomy" id="882444"/>
    <lineage>
        <taxon>Bacteria</taxon>
        <taxon>Bacillati</taxon>
        <taxon>Actinomycetota</taxon>
        <taxon>Actinomycetes</taxon>
        <taxon>Pseudonocardiales</taxon>
        <taxon>Pseudonocardiaceae</taxon>
        <taxon>Amycolatopsis</taxon>
    </lineage>
</organism>
<dbReference type="PANTHER" id="PTHR10587">
    <property type="entry name" value="GLYCOSYL TRANSFERASE-RELATED"/>
    <property type="match status" value="1"/>
</dbReference>
<dbReference type="SUPFAM" id="SSF88713">
    <property type="entry name" value="Glycoside hydrolase/deacetylase"/>
    <property type="match status" value="1"/>
</dbReference>
<dbReference type="PROSITE" id="PS51677">
    <property type="entry name" value="NODB"/>
    <property type="match status" value="1"/>
</dbReference>
<accession>A0ABS4PUU3</accession>